<gene>
    <name evidence="1" type="ORF">HPG69_015242</name>
</gene>
<protein>
    <submittedName>
        <fullName evidence="1">Uncharacterized protein</fullName>
    </submittedName>
</protein>
<dbReference type="Proteomes" id="UP000551758">
    <property type="component" value="Unassembled WGS sequence"/>
</dbReference>
<evidence type="ECO:0000313" key="2">
    <source>
        <dbReference type="Proteomes" id="UP000551758"/>
    </source>
</evidence>
<proteinExistence type="predicted"/>
<sequence length="133" mass="13900">MCCGCTTLPITSSPGGPPREKRLPGAGPGPQFSIIPKLKVVSVTHIRELGNRLWDVADFVKLPQVDTLVLLPGADSSDSTLAASPMPWRPEMPHISGTAAVTQASAPLPCVQIRDLVVVAGGVFEDLVLLVGP</sequence>
<dbReference type="AlphaFoldDB" id="A0A7J7EII0"/>
<reference evidence="1 2" key="1">
    <citation type="journal article" date="2020" name="Mol. Biol. Evol.">
        <title>Interspecific Gene Flow and the Evolution of Specialization in Black and White Rhinoceros.</title>
        <authorList>
            <person name="Moodley Y."/>
            <person name="Westbury M.V."/>
            <person name="Russo I.M."/>
            <person name="Gopalakrishnan S."/>
            <person name="Rakotoarivelo A."/>
            <person name="Olsen R.A."/>
            <person name="Prost S."/>
            <person name="Tunstall T."/>
            <person name="Ryder O.A."/>
            <person name="Dalen L."/>
            <person name="Bruford M.W."/>
        </authorList>
    </citation>
    <scope>NUCLEOTIDE SEQUENCE [LARGE SCALE GENOMIC DNA]</scope>
    <source>
        <strain evidence="1">SBR-YM</strain>
        <tissue evidence="1">Skin</tissue>
    </source>
</reference>
<organism evidence="1 2">
    <name type="scientific">Diceros bicornis minor</name>
    <name type="common">South-central black rhinoceros</name>
    <dbReference type="NCBI Taxonomy" id="77932"/>
    <lineage>
        <taxon>Eukaryota</taxon>
        <taxon>Metazoa</taxon>
        <taxon>Chordata</taxon>
        <taxon>Craniata</taxon>
        <taxon>Vertebrata</taxon>
        <taxon>Euteleostomi</taxon>
        <taxon>Mammalia</taxon>
        <taxon>Eutheria</taxon>
        <taxon>Laurasiatheria</taxon>
        <taxon>Perissodactyla</taxon>
        <taxon>Rhinocerotidae</taxon>
        <taxon>Diceros</taxon>
    </lineage>
</organism>
<comment type="caution">
    <text evidence="1">The sequence shown here is derived from an EMBL/GenBank/DDBJ whole genome shotgun (WGS) entry which is preliminary data.</text>
</comment>
<name>A0A7J7EII0_DICBM</name>
<evidence type="ECO:0000313" key="1">
    <source>
        <dbReference type="EMBL" id="KAF5915622.1"/>
    </source>
</evidence>
<keyword evidence="2" id="KW-1185">Reference proteome</keyword>
<accession>A0A7J7EII0</accession>
<dbReference type="EMBL" id="JACDTQ010002833">
    <property type="protein sequence ID" value="KAF5915622.1"/>
    <property type="molecule type" value="Genomic_DNA"/>
</dbReference>